<dbReference type="Pfam" id="PF17676">
    <property type="entry name" value="Peptidase_S66C"/>
    <property type="match status" value="1"/>
</dbReference>
<organism evidence="9 10">
    <name type="scientific">Zooshikella harenae</name>
    <dbReference type="NCBI Taxonomy" id="2827238"/>
    <lineage>
        <taxon>Bacteria</taxon>
        <taxon>Pseudomonadati</taxon>
        <taxon>Pseudomonadota</taxon>
        <taxon>Gammaproteobacteria</taxon>
        <taxon>Oceanospirillales</taxon>
        <taxon>Zooshikellaceae</taxon>
        <taxon>Zooshikella</taxon>
    </lineage>
</organism>
<dbReference type="Gene3D" id="3.50.30.60">
    <property type="entry name" value="LD-carboxypeptidase A C-terminal domain-like"/>
    <property type="match status" value="1"/>
</dbReference>
<dbReference type="SUPFAM" id="SSF52317">
    <property type="entry name" value="Class I glutamine amidotransferase-like"/>
    <property type="match status" value="1"/>
</dbReference>
<name>A0ABS5ZFE2_9GAMM</name>
<dbReference type="InterPro" id="IPR003507">
    <property type="entry name" value="S66_fam"/>
</dbReference>
<evidence type="ECO:0000259" key="7">
    <source>
        <dbReference type="Pfam" id="PF02016"/>
    </source>
</evidence>
<dbReference type="SUPFAM" id="SSF141986">
    <property type="entry name" value="LD-carboxypeptidase A C-terminal domain-like"/>
    <property type="match status" value="1"/>
</dbReference>
<dbReference type="InterPro" id="IPR029062">
    <property type="entry name" value="Class_I_gatase-like"/>
</dbReference>
<dbReference type="EMBL" id="JAGSOY010000048">
    <property type="protein sequence ID" value="MBU2712766.1"/>
    <property type="molecule type" value="Genomic_DNA"/>
</dbReference>
<dbReference type="PIRSF" id="PIRSF028757">
    <property type="entry name" value="LD-carboxypeptidase"/>
    <property type="match status" value="1"/>
</dbReference>
<feature type="domain" description="LD-carboxypeptidase C-terminal" evidence="8">
    <location>
        <begin position="200"/>
        <end position="312"/>
    </location>
</feature>
<dbReference type="InterPro" id="IPR027478">
    <property type="entry name" value="LdcA_N"/>
</dbReference>
<feature type="signal peptide" evidence="6">
    <location>
        <begin position="1"/>
        <end position="20"/>
    </location>
</feature>
<comment type="similarity">
    <text evidence="1">Belongs to the peptidase S66 family.</text>
</comment>
<evidence type="ECO:0000256" key="3">
    <source>
        <dbReference type="ARBA" id="ARBA00022670"/>
    </source>
</evidence>
<dbReference type="PANTHER" id="PTHR30237">
    <property type="entry name" value="MURAMOYLTETRAPEPTIDE CARBOXYPEPTIDASE"/>
    <property type="match status" value="1"/>
</dbReference>
<keyword evidence="10" id="KW-1185">Reference proteome</keyword>
<dbReference type="PANTHER" id="PTHR30237:SF2">
    <property type="entry name" value="MUREIN TETRAPEPTIDE CARBOXYPEPTIDASE"/>
    <property type="match status" value="1"/>
</dbReference>
<dbReference type="InterPro" id="IPR040449">
    <property type="entry name" value="Peptidase_S66_N"/>
</dbReference>
<keyword evidence="2" id="KW-0121">Carboxypeptidase</keyword>
<dbReference type="Pfam" id="PF02016">
    <property type="entry name" value="Peptidase_S66"/>
    <property type="match status" value="1"/>
</dbReference>
<dbReference type="InterPro" id="IPR027461">
    <property type="entry name" value="Carboxypeptidase_A_C_sf"/>
</dbReference>
<feature type="domain" description="LD-carboxypeptidase N-terminal" evidence="7">
    <location>
        <begin position="26"/>
        <end position="146"/>
    </location>
</feature>
<evidence type="ECO:0000256" key="5">
    <source>
        <dbReference type="ARBA" id="ARBA00022825"/>
    </source>
</evidence>
<sequence>MIKKVTVAILYILFSHSLLAKNYTNVALISVSTQYNETKIPKIISTLEKENYVVTKKYLNQIVSDFGYVNTDQERAKNLINALINPKVDIIWFVRGGGGGINLLPYLYHAKKDLKKAKPKLIVGFSDVTAIHSFINEELGWKSIHGVVASYNRDMIRNDGEKIIINDQEPLPDIKNIAKNGVQYNSIIPLNKQAKKGLIGELRGGNLTLVTSLFSTRYEPNLNNKVLVIEDVGVSFRQLDRKLHQLLYKKSFNIKGILFGQFYPLDPKDEQRLIYKTVIENFAKKINKPVFYYPFIGHGRKNNPILLGSEVAIKCQNQSVYCTLKQQNIDKY</sequence>
<feature type="chain" id="PRO_5046622206" evidence="6">
    <location>
        <begin position="21"/>
        <end position="332"/>
    </location>
</feature>
<dbReference type="RefSeq" id="WP_215820993.1">
    <property type="nucleotide sequence ID" value="NZ_JAGSOY010000048.1"/>
</dbReference>
<comment type="caution">
    <text evidence="9">The sequence shown here is derived from an EMBL/GenBank/DDBJ whole genome shotgun (WGS) entry which is preliminary data.</text>
</comment>
<dbReference type="Gene3D" id="3.40.50.10740">
    <property type="entry name" value="Class I glutamine amidotransferase-like"/>
    <property type="match status" value="1"/>
</dbReference>
<evidence type="ECO:0000259" key="8">
    <source>
        <dbReference type="Pfam" id="PF17676"/>
    </source>
</evidence>
<gene>
    <name evidence="9" type="ORF">KCG35_16990</name>
</gene>
<evidence type="ECO:0000256" key="1">
    <source>
        <dbReference type="ARBA" id="ARBA00010233"/>
    </source>
</evidence>
<dbReference type="CDD" id="cd07025">
    <property type="entry name" value="Peptidase_S66"/>
    <property type="match status" value="1"/>
</dbReference>
<dbReference type="InterPro" id="IPR040921">
    <property type="entry name" value="Peptidase_S66C"/>
</dbReference>
<evidence type="ECO:0000256" key="2">
    <source>
        <dbReference type="ARBA" id="ARBA00022645"/>
    </source>
</evidence>
<keyword evidence="3" id="KW-0645">Protease</keyword>
<protein>
    <submittedName>
        <fullName evidence="9">LD-carboxypeptidase</fullName>
    </submittedName>
</protein>
<proteinExistence type="inferred from homology"/>
<evidence type="ECO:0000313" key="10">
    <source>
        <dbReference type="Proteomes" id="UP000690515"/>
    </source>
</evidence>
<reference evidence="9 10" key="1">
    <citation type="submission" date="2021-04" db="EMBL/GenBank/DDBJ databases">
        <authorList>
            <person name="Pira H."/>
            <person name="Risdian C."/>
            <person name="Wink J."/>
        </authorList>
    </citation>
    <scope>NUCLEOTIDE SEQUENCE [LARGE SCALE GENOMIC DNA]</scope>
    <source>
        <strain evidence="9 10">WH53</strain>
    </source>
</reference>
<keyword evidence="6" id="KW-0732">Signal</keyword>
<dbReference type="Proteomes" id="UP000690515">
    <property type="component" value="Unassembled WGS sequence"/>
</dbReference>
<accession>A0ABS5ZFE2</accession>
<evidence type="ECO:0000313" key="9">
    <source>
        <dbReference type="EMBL" id="MBU2712766.1"/>
    </source>
</evidence>
<keyword evidence="5" id="KW-0720">Serine protease</keyword>
<keyword evidence="4" id="KW-0378">Hydrolase</keyword>
<evidence type="ECO:0000256" key="6">
    <source>
        <dbReference type="SAM" id="SignalP"/>
    </source>
</evidence>
<evidence type="ECO:0000256" key="4">
    <source>
        <dbReference type="ARBA" id="ARBA00022801"/>
    </source>
</evidence>